<dbReference type="Proteomes" id="UP000318093">
    <property type="component" value="Unassembled WGS sequence"/>
</dbReference>
<protein>
    <submittedName>
        <fullName evidence="2">Bifunctional ADP-dependent NAD(P)H-hydrate dehydratase/NAD(P)H-hydrate epimerase</fullName>
    </submittedName>
</protein>
<dbReference type="EMBL" id="VBAN01000474">
    <property type="protein sequence ID" value="TMI77842.1"/>
    <property type="molecule type" value="Genomic_DNA"/>
</dbReference>
<evidence type="ECO:0000313" key="2">
    <source>
        <dbReference type="EMBL" id="TMI77842.1"/>
    </source>
</evidence>
<name>A0A537J3D8_9BACT</name>
<dbReference type="InterPro" id="IPR029056">
    <property type="entry name" value="Ribokinase-like"/>
</dbReference>
<dbReference type="Pfam" id="PF01256">
    <property type="entry name" value="Carb_kinase"/>
    <property type="match status" value="1"/>
</dbReference>
<gene>
    <name evidence="2" type="ORF">E6H03_13160</name>
</gene>
<feature type="non-terminal residue" evidence="2">
    <location>
        <position position="1"/>
    </location>
</feature>
<dbReference type="PROSITE" id="PS51383">
    <property type="entry name" value="YJEF_C_3"/>
    <property type="match status" value="1"/>
</dbReference>
<evidence type="ECO:0000259" key="1">
    <source>
        <dbReference type="PROSITE" id="PS51383"/>
    </source>
</evidence>
<reference evidence="2 3" key="1">
    <citation type="journal article" date="2019" name="Nat. Microbiol.">
        <title>Mediterranean grassland soil C-N compound turnover is dependent on rainfall and depth, and is mediated by genomically divergent microorganisms.</title>
        <authorList>
            <person name="Diamond S."/>
            <person name="Andeer P.F."/>
            <person name="Li Z."/>
            <person name="Crits-Christoph A."/>
            <person name="Burstein D."/>
            <person name="Anantharaman K."/>
            <person name="Lane K.R."/>
            <person name="Thomas B.C."/>
            <person name="Pan C."/>
            <person name="Northen T.R."/>
            <person name="Banfield J.F."/>
        </authorList>
    </citation>
    <scope>NUCLEOTIDE SEQUENCE [LARGE SCALE GENOMIC DNA]</scope>
    <source>
        <strain evidence="2">NP_6</strain>
    </source>
</reference>
<comment type="caution">
    <text evidence="2">The sequence shown here is derived from an EMBL/GenBank/DDBJ whole genome shotgun (WGS) entry which is preliminary data.</text>
</comment>
<dbReference type="SUPFAM" id="SSF53613">
    <property type="entry name" value="Ribokinase-like"/>
    <property type="match status" value="1"/>
</dbReference>
<dbReference type="Gene3D" id="3.40.1190.20">
    <property type="match status" value="1"/>
</dbReference>
<organism evidence="2 3">
    <name type="scientific">Candidatus Segetimicrobium genomatis</name>
    <dbReference type="NCBI Taxonomy" id="2569760"/>
    <lineage>
        <taxon>Bacteria</taxon>
        <taxon>Bacillati</taxon>
        <taxon>Candidatus Sysuimicrobiota</taxon>
        <taxon>Candidatus Sysuimicrobiia</taxon>
        <taxon>Candidatus Sysuimicrobiales</taxon>
        <taxon>Candidatus Segetimicrobiaceae</taxon>
        <taxon>Candidatus Segetimicrobium</taxon>
    </lineage>
</organism>
<feature type="domain" description="YjeF C-terminal" evidence="1">
    <location>
        <begin position="1"/>
        <end position="83"/>
    </location>
</feature>
<dbReference type="InterPro" id="IPR000631">
    <property type="entry name" value="CARKD"/>
</dbReference>
<dbReference type="AlphaFoldDB" id="A0A537J3D8"/>
<evidence type="ECO:0000313" key="3">
    <source>
        <dbReference type="Proteomes" id="UP000318093"/>
    </source>
</evidence>
<dbReference type="GO" id="GO:0016836">
    <property type="term" value="F:hydro-lyase activity"/>
    <property type="evidence" value="ECO:0007669"/>
    <property type="project" value="InterPro"/>
</dbReference>
<accession>A0A537J3D8</accession>
<proteinExistence type="predicted"/>
<sequence>AAPEGRAFVIPTGNAAMATGGMGDVLTGAAAALLGMGLSPFDAAVCAAYLHGLAGDLAAAARGELGLLAHEVADEIPRALARVRAGGVDDAFTAVP</sequence>